<dbReference type="Proteomes" id="UP000238375">
    <property type="component" value="Unassembled WGS sequence"/>
</dbReference>
<dbReference type="GO" id="GO:0042597">
    <property type="term" value="C:periplasmic space"/>
    <property type="evidence" value="ECO:0007669"/>
    <property type="project" value="UniProtKB-SubCell"/>
</dbReference>
<gene>
    <name evidence="7" type="ORF">CLV58_104165</name>
</gene>
<dbReference type="InterPro" id="IPR031680">
    <property type="entry name" value="Hepar_II_III_N"/>
</dbReference>
<dbReference type="OrthoDB" id="7335480at2"/>
<dbReference type="PANTHER" id="PTHR39210:SF1">
    <property type="entry name" value="HEPARIN-SULFATE LYASE"/>
    <property type="match status" value="1"/>
</dbReference>
<proteinExistence type="predicted"/>
<dbReference type="Pfam" id="PF16889">
    <property type="entry name" value="Hepar_II_III_N"/>
    <property type="match status" value="1"/>
</dbReference>
<dbReference type="SUPFAM" id="SSF48230">
    <property type="entry name" value="Chondroitin AC/alginate lyase"/>
    <property type="match status" value="1"/>
</dbReference>
<name>A0A2T0TBK8_9BACT</name>
<feature type="domain" description="Heparinase II/III-like C-terminal" evidence="5">
    <location>
        <begin position="408"/>
        <end position="634"/>
    </location>
</feature>
<keyword evidence="4" id="KW-0456">Lyase</keyword>
<evidence type="ECO:0000256" key="2">
    <source>
        <dbReference type="ARBA" id="ARBA00022729"/>
    </source>
</evidence>
<dbReference type="RefSeq" id="WP_106136898.1">
    <property type="nucleotide sequence ID" value="NZ_PVTE01000004.1"/>
</dbReference>
<evidence type="ECO:0000259" key="6">
    <source>
        <dbReference type="Pfam" id="PF16889"/>
    </source>
</evidence>
<dbReference type="AlphaFoldDB" id="A0A2T0TBK8"/>
<evidence type="ECO:0000313" key="7">
    <source>
        <dbReference type="EMBL" id="PRY43034.1"/>
    </source>
</evidence>
<reference evidence="7 8" key="1">
    <citation type="submission" date="2018-03" db="EMBL/GenBank/DDBJ databases">
        <title>Genomic Encyclopedia of Archaeal and Bacterial Type Strains, Phase II (KMG-II): from individual species to whole genera.</title>
        <authorList>
            <person name="Goeker M."/>
        </authorList>
    </citation>
    <scope>NUCLEOTIDE SEQUENCE [LARGE SCALE GENOMIC DNA]</scope>
    <source>
        <strain evidence="7 8">DSM 28354</strain>
    </source>
</reference>
<feature type="domain" description="Heparin-sulfate lyase N-terminal" evidence="6">
    <location>
        <begin position="97"/>
        <end position="342"/>
    </location>
</feature>
<organism evidence="7 8">
    <name type="scientific">Spirosoma oryzae</name>
    <dbReference type="NCBI Taxonomy" id="1469603"/>
    <lineage>
        <taxon>Bacteria</taxon>
        <taxon>Pseudomonadati</taxon>
        <taxon>Bacteroidota</taxon>
        <taxon>Cytophagia</taxon>
        <taxon>Cytophagales</taxon>
        <taxon>Cytophagaceae</taxon>
        <taxon>Spirosoma</taxon>
    </lineage>
</organism>
<comment type="subcellular location">
    <subcellularLocation>
        <location evidence="1">Periplasm</location>
    </subcellularLocation>
</comment>
<keyword evidence="3" id="KW-0574">Periplasm</keyword>
<dbReference type="GO" id="GO:0016829">
    <property type="term" value="F:lyase activity"/>
    <property type="evidence" value="ECO:0007669"/>
    <property type="project" value="UniProtKB-KW"/>
</dbReference>
<accession>A0A2T0TBK8</accession>
<dbReference type="InterPro" id="IPR012480">
    <property type="entry name" value="Hepar_II_III_C"/>
</dbReference>
<dbReference type="InterPro" id="IPR008929">
    <property type="entry name" value="Chondroitin_lyas"/>
</dbReference>
<dbReference type="Gene3D" id="1.50.10.100">
    <property type="entry name" value="Chondroitin AC/alginate lyase"/>
    <property type="match status" value="1"/>
</dbReference>
<evidence type="ECO:0000256" key="3">
    <source>
        <dbReference type="ARBA" id="ARBA00022764"/>
    </source>
</evidence>
<comment type="caution">
    <text evidence="7">The sequence shown here is derived from an EMBL/GenBank/DDBJ whole genome shotgun (WGS) entry which is preliminary data.</text>
</comment>
<dbReference type="EMBL" id="PVTE01000004">
    <property type="protein sequence ID" value="PRY43034.1"/>
    <property type="molecule type" value="Genomic_DNA"/>
</dbReference>
<dbReference type="Pfam" id="PF07940">
    <property type="entry name" value="Hepar_II_III_C"/>
    <property type="match status" value="1"/>
</dbReference>
<keyword evidence="8" id="KW-1185">Reference proteome</keyword>
<evidence type="ECO:0000259" key="5">
    <source>
        <dbReference type="Pfam" id="PF07940"/>
    </source>
</evidence>
<protein>
    <submittedName>
        <fullName evidence="7">Heparinase II/III-like protein</fullName>
    </submittedName>
</protein>
<sequence length="677" mass="77220">MTTFRWFYNRLRSMSPAEVLFRTQQSVQKRRDRARMGWLPAVQLDKLPQPILPFDPAQLPPVPFLPEQPVFRHTIDITKPVDWHLDVSTGQRFPLSYAHDVDVRTGRSGSAKYAWEINRLLFLPQLAVQYRQTGDRYFLDQFVAATLSWQIENPYLTGLNWYSNIEVNIRLLNWFVSWNILDASALAAADPAFRDFVDTCWLPLIYQHCTYSRSNPSYFSSANNHLIAEYAGLFVAASFWQFPESAGWEAYARKGLETEIVRQHSAQGINREEAAEYIQFITDFFLLAQVVADRSGKPLSATYRNTFQQVLAYIAQFLDVRGTFPRYGDEDDGRVLMLEEYRPFNNFRSLLASGAILFGDPLMKQRAEESDRLGFDLKNYVLFGQAGRDAYEAVIPSNTLQGSKLYPREGHFIFRKQTRSAHQTQLTETYIHADAAPLGYLSIAAHGHADALSFMMHIDGCVFLADPGTYSYQTDPLWRNYFISTRAHNTVCIDGQNQARQAGAMLWLDQYKPLVLNSQSDEQVDELTATHNGYRSIRCQHTRSLRFEKDTDTLYIIDYVSNLGKQARQVEVMFHGGPAIQVQQNGQTFVLSHPDTTRQLTIAVDAALQTECITGQTEPAPLGWYSDGFYHRAPSPTLRTWLTLLPNQSITLRHRLVVGAPTLAPPVQQTNTINAYA</sequence>
<evidence type="ECO:0000256" key="4">
    <source>
        <dbReference type="ARBA" id="ARBA00023239"/>
    </source>
</evidence>
<keyword evidence="2" id="KW-0732">Signal</keyword>
<evidence type="ECO:0000256" key="1">
    <source>
        <dbReference type="ARBA" id="ARBA00004418"/>
    </source>
</evidence>
<evidence type="ECO:0000313" key="8">
    <source>
        <dbReference type="Proteomes" id="UP000238375"/>
    </source>
</evidence>
<dbReference type="Gene3D" id="2.70.98.70">
    <property type="match status" value="1"/>
</dbReference>
<dbReference type="PANTHER" id="PTHR39210">
    <property type="entry name" value="HEPARIN-SULFATE LYASE"/>
    <property type="match status" value="1"/>
</dbReference>